<name>A0A226HIG5_9FLAO</name>
<reference evidence="2 3" key="1">
    <citation type="submission" date="2016-11" db="EMBL/GenBank/DDBJ databases">
        <title>Whole genomes of Flavobacteriaceae.</title>
        <authorList>
            <person name="Stine C."/>
            <person name="Li C."/>
            <person name="Tadesse D."/>
        </authorList>
    </citation>
    <scope>NUCLEOTIDE SEQUENCE [LARGE SCALE GENOMIC DNA]</scope>
    <source>
        <strain evidence="2 3">DSM 18292</strain>
    </source>
</reference>
<evidence type="ECO:0000256" key="1">
    <source>
        <dbReference type="SAM" id="Phobius"/>
    </source>
</evidence>
<sequence>MGTTIDFFENYCLVPNRPVNNKFPTLEALQAEIWISTYFKNYYEKQYGKSNSYVITGLSYLTDDYRGDIAFKSVEQFSSNIFDGIKQYSEYYLRGLPKSKVLNIILKWLRSDFRNMYSNKKDFSKLSGGLRKPDMLGIRFEPNKIIFEMVEVTTESQAAKTIIEDLESKKEILEKGVIPFIENEINSTQISTGESIGPTKIDVIYSKWKPDKNQLIIPLLSNLGSSKNPKYEWICYKPTFRYNNGNGQDGLILYEIHSTGNNQMVPKRVLEKVAFEIRKLMRQHTFELTLTPFLNNYWNSNISDKQELIMIIGAGMGISLIIVLALLLLPETAVGATAATVYTATETTVLSANTIAAVSAASAFFPRMLSIAEQVINSLKLSPAF</sequence>
<dbReference type="Proteomes" id="UP000198345">
    <property type="component" value="Unassembled WGS sequence"/>
</dbReference>
<dbReference type="AlphaFoldDB" id="A0A226HIG5"/>
<proteinExistence type="predicted"/>
<keyword evidence="1" id="KW-1133">Transmembrane helix</keyword>
<keyword evidence="3" id="KW-1185">Reference proteome</keyword>
<evidence type="ECO:0000313" key="3">
    <source>
        <dbReference type="Proteomes" id="UP000198345"/>
    </source>
</evidence>
<evidence type="ECO:0000313" key="2">
    <source>
        <dbReference type="EMBL" id="OXA93952.1"/>
    </source>
</evidence>
<keyword evidence="1" id="KW-0812">Transmembrane</keyword>
<dbReference type="RefSeq" id="WP_089048849.1">
    <property type="nucleotide sequence ID" value="NZ_FXTV01000018.1"/>
</dbReference>
<feature type="transmembrane region" description="Helical" evidence="1">
    <location>
        <begin position="308"/>
        <end position="329"/>
    </location>
</feature>
<keyword evidence="1" id="KW-0472">Membrane</keyword>
<gene>
    <name evidence="2" type="ORF">B0A66_05455</name>
</gene>
<comment type="caution">
    <text evidence="2">The sequence shown here is derived from an EMBL/GenBank/DDBJ whole genome shotgun (WGS) entry which is preliminary data.</text>
</comment>
<protein>
    <submittedName>
        <fullName evidence="2">Uncharacterized protein</fullName>
    </submittedName>
</protein>
<dbReference type="EMBL" id="MUGW01000011">
    <property type="protein sequence ID" value="OXA93952.1"/>
    <property type="molecule type" value="Genomic_DNA"/>
</dbReference>
<dbReference type="OrthoDB" id="4168896at2"/>
<organism evidence="2 3">
    <name type="scientific">Flavobacterium hercynium</name>
    <dbReference type="NCBI Taxonomy" id="387094"/>
    <lineage>
        <taxon>Bacteria</taxon>
        <taxon>Pseudomonadati</taxon>
        <taxon>Bacteroidota</taxon>
        <taxon>Flavobacteriia</taxon>
        <taxon>Flavobacteriales</taxon>
        <taxon>Flavobacteriaceae</taxon>
        <taxon>Flavobacterium</taxon>
    </lineage>
</organism>
<accession>A0A226HIG5</accession>